<accession>A0A8B8SNU4</accession>
<organism evidence="2 3">
    <name type="scientific">Camelus ferus</name>
    <name type="common">Wild bactrian camel</name>
    <name type="synonym">Camelus bactrianus ferus</name>
    <dbReference type="NCBI Taxonomy" id="419612"/>
    <lineage>
        <taxon>Eukaryota</taxon>
        <taxon>Metazoa</taxon>
        <taxon>Chordata</taxon>
        <taxon>Craniata</taxon>
        <taxon>Vertebrata</taxon>
        <taxon>Euteleostomi</taxon>
        <taxon>Mammalia</taxon>
        <taxon>Eutheria</taxon>
        <taxon>Laurasiatheria</taxon>
        <taxon>Artiodactyla</taxon>
        <taxon>Tylopoda</taxon>
        <taxon>Camelidae</taxon>
        <taxon>Camelus</taxon>
    </lineage>
</organism>
<proteinExistence type="predicted"/>
<name>A0A8B8SNU4_CAMFR</name>
<feature type="compositionally biased region" description="Low complexity" evidence="1">
    <location>
        <begin position="142"/>
        <end position="153"/>
    </location>
</feature>
<feature type="compositionally biased region" description="Low complexity" evidence="1">
    <location>
        <begin position="115"/>
        <end position="125"/>
    </location>
</feature>
<evidence type="ECO:0000313" key="2">
    <source>
        <dbReference type="Proteomes" id="UP000694856"/>
    </source>
</evidence>
<dbReference type="AlphaFoldDB" id="A0A8B8SNU4"/>
<gene>
    <name evidence="3" type="primary">LOC116662185</name>
</gene>
<evidence type="ECO:0000313" key="3">
    <source>
        <dbReference type="RefSeq" id="XP_032331520.1"/>
    </source>
</evidence>
<dbReference type="GeneID" id="116662185"/>
<evidence type="ECO:0000256" key="1">
    <source>
        <dbReference type="SAM" id="MobiDB-lite"/>
    </source>
</evidence>
<feature type="region of interest" description="Disordered" evidence="1">
    <location>
        <begin position="41"/>
        <end position="210"/>
    </location>
</feature>
<reference evidence="3" key="1">
    <citation type="submission" date="2025-08" db="UniProtKB">
        <authorList>
            <consortium name="RefSeq"/>
        </authorList>
    </citation>
    <scope>IDENTIFICATION</scope>
    <source>
        <tissue evidence="3">Ear skin</tissue>
    </source>
</reference>
<protein>
    <submittedName>
        <fullName evidence="3">Translation initiation factor IF-2-like</fullName>
    </submittedName>
</protein>
<sequence>MNSGADAVGEGLCWGADSHPLRRGGRAGLVSLPSLEEGLAWDAAPQGVGEGRGDAGSPPPIVGEGAGWGPWGKGGPGRRRRPRWQSSRPGSARWRPLPRRSLPVPVPPAVPPSPAAAAAAAAAAPAPAPPPHSGARSRQRPRPAAAAAAPSAAIRHPKLSSARASRGLGGGGAGAARGRHAAAPGAGPSSAVARPGLGDGRPEESSEWRRRHKLRCSWRALLRTLLLPRSTSQPSCHWSLLGASHIFFCMIPTS</sequence>
<feature type="compositionally biased region" description="Pro residues" evidence="1">
    <location>
        <begin position="104"/>
        <end position="114"/>
    </location>
</feature>
<feature type="compositionally biased region" description="Low complexity" evidence="1">
    <location>
        <begin position="181"/>
        <end position="196"/>
    </location>
</feature>
<dbReference type="KEGG" id="cfr:116662185"/>
<keyword evidence="2" id="KW-1185">Reference proteome</keyword>
<feature type="compositionally biased region" description="Gly residues" evidence="1">
    <location>
        <begin position="64"/>
        <end position="75"/>
    </location>
</feature>
<dbReference type="Proteomes" id="UP000694856">
    <property type="component" value="Chromosome X"/>
</dbReference>
<dbReference type="RefSeq" id="XP_032331520.1">
    <property type="nucleotide sequence ID" value="XM_032475629.1"/>
</dbReference>